<evidence type="ECO:0000259" key="1">
    <source>
        <dbReference type="Pfam" id="PF01425"/>
    </source>
</evidence>
<comment type="caution">
    <text evidence="2">The sequence shown here is derived from an EMBL/GenBank/DDBJ whole genome shotgun (WGS) entry which is preliminary data.</text>
</comment>
<dbReference type="Proteomes" id="UP000187439">
    <property type="component" value="Unassembled WGS sequence"/>
</dbReference>
<evidence type="ECO:0000313" key="3">
    <source>
        <dbReference type="Proteomes" id="UP000187439"/>
    </source>
</evidence>
<sequence>MKIKLQEWIIEADIAKLQAAMEAGVVSSEDLVAAYLERIHKYDIDINAILEINPDAKDIARALDIERKEQGSRGILHGIPILLKDNIDTADKMHTSAGSIALAGSFAAKDSFVAAKLRSAGAVLLGKANMSEWSNFMSSSMPAGYSSRGGLVLNPYGPGSVFVSGSSSGPAAAIAANLAAVSIGTETAGSIVGPASQHALVGIKPTVGLVSRTGVIPISVSQDTPGPIAKTVTDAAIILGALTGVDDKDEATFSSEKHAFTDYTPFLDKSFIRQARIGIPRHYYNHLDAERLSIMEAAIQTLKNEGATIIDPVTLYVEQQNWNNDVICYEFKKGLNTYLSGVDDSVPVHSLQELIAYNERHAEIALQYGQDTLTRSEEVTLTEEEYQQKKQEYRAVALEQGIDYVLEQYSLDALLLPGDVDGMYIAARLGYPLVTVPAGFVAQGIIDADGDPTRGPFGVVFSGKAYSEPTLLSIAYGFEQATQHRVPPELE</sequence>
<organism evidence="2 3">
    <name type="scientific">Paenibacillus odorifer</name>
    <dbReference type="NCBI Taxonomy" id="189426"/>
    <lineage>
        <taxon>Bacteria</taxon>
        <taxon>Bacillati</taxon>
        <taxon>Bacillota</taxon>
        <taxon>Bacilli</taxon>
        <taxon>Bacillales</taxon>
        <taxon>Paenibacillaceae</taxon>
        <taxon>Paenibacillus</taxon>
    </lineage>
</organism>
<evidence type="ECO:0000313" key="2">
    <source>
        <dbReference type="EMBL" id="OMD42497.1"/>
    </source>
</evidence>
<feature type="domain" description="Amidase" evidence="1">
    <location>
        <begin position="30"/>
        <end position="472"/>
    </location>
</feature>
<reference evidence="2 3" key="1">
    <citation type="submission" date="2016-10" db="EMBL/GenBank/DDBJ databases">
        <title>Paenibacillus species isolates.</title>
        <authorList>
            <person name="Beno S.M."/>
        </authorList>
    </citation>
    <scope>NUCLEOTIDE SEQUENCE [LARGE SCALE GENOMIC DNA]</scope>
    <source>
        <strain evidence="2 3">FSL H7-0710</strain>
    </source>
</reference>
<dbReference type="PANTHER" id="PTHR42678:SF34">
    <property type="entry name" value="OS04G0183300 PROTEIN"/>
    <property type="match status" value="1"/>
</dbReference>
<proteinExistence type="predicted"/>
<dbReference type="PANTHER" id="PTHR42678">
    <property type="entry name" value="AMIDASE"/>
    <property type="match status" value="1"/>
</dbReference>
<gene>
    <name evidence="2" type="ORF">BSK52_06720</name>
</gene>
<dbReference type="InterPro" id="IPR036928">
    <property type="entry name" value="AS_sf"/>
</dbReference>
<dbReference type="Pfam" id="PF01425">
    <property type="entry name" value="Amidase"/>
    <property type="match status" value="1"/>
</dbReference>
<dbReference type="RefSeq" id="WP_076117934.1">
    <property type="nucleotide sequence ID" value="NZ_MPTC01000004.1"/>
</dbReference>
<dbReference type="SUPFAM" id="SSF75304">
    <property type="entry name" value="Amidase signature (AS) enzymes"/>
    <property type="match status" value="1"/>
</dbReference>
<accession>A0A1R0Y571</accession>
<dbReference type="OrthoDB" id="9811471at2"/>
<protein>
    <submittedName>
        <fullName evidence="2">Amidase</fullName>
    </submittedName>
</protein>
<dbReference type="EMBL" id="MPTC01000004">
    <property type="protein sequence ID" value="OMD42497.1"/>
    <property type="molecule type" value="Genomic_DNA"/>
</dbReference>
<name>A0A1R0Y571_9BACL</name>
<dbReference type="NCBIfam" id="NF005300">
    <property type="entry name" value="PRK06828.1"/>
    <property type="match status" value="1"/>
</dbReference>
<dbReference type="AlphaFoldDB" id="A0A1R0Y571"/>
<dbReference type="InterPro" id="IPR023631">
    <property type="entry name" value="Amidase_dom"/>
</dbReference>
<dbReference type="Gene3D" id="3.90.1300.10">
    <property type="entry name" value="Amidase signature (AS) domain"/>
    <property type="match status" value="1"/>
</dbReference>